<name>A0ABW2K341_9BACI</name>
<keyword evidence="2" id="KW-1185">Reference proteome</keyword>
<dbReference type="EMBL" id="JBHTBY010000006">
    <property type="protein sequence ID" value="MFC7320560.1"/>
    <property type="molecule type" value="Genomic_DNA"/>
</dbReference>
<comment type="caution">
    <text evidence="1">The sequence shown here is derived from an EMBL/GenBank/DDBJ whole genome shotgun (WGS) entry which is preliminary data.</text>
</comment>
<sequence>MQQINLFEIGAENEDPLYIQLKGLNHEEERKNISVFDVYYNQFGLYEIESDDIHVCFHSIDECYSYLRKHV</sequence>
<accession>A0ABW2K341</accession>
<dbReference type="Proteomes" id="UP001596494">
    <property type="component" value="Unassembled WGS sequence"/>
</dbReference>
<reference evidence="2" key="1">
    <citation type="journal article" date="2019" name="Int. J. Syst. Evol. Microbiol.">
        <title>The Global Catalogue of Microorganisms (GCM) 10K type strain sequencing project: providing services to taxonomists for standard genome sequencing and annotation.</title>
        <authorList>
            <consortium name="The Broad Institute Genomics Platform"/>
            <consortium name="The Broad Institute Genome Sequencing Center for Infectious Disease"/>
            <person name="Wu L."/>
            <person name="Ma J."/>
        </authorList>
    </citation>
    <scope>NUCLEOTIDE SEQUENCE [LARGE SCALE GENOMIC DNA]</scope>
    <source>
        <strain evidence="2">CCUG 73951</strain>
    </source>
</reference>
<protein>
    <submittedName>
        <fullName evidence="1">Uncharacterized protein</fullName>
    </submittedName>
</protein>
<evidence type="ECO:0000313" key="1">
    <source>
        <dbReference type="EMBL" id="MFC7320560.1"/>
    </source>
</evidence>
<proteinExistence type="predicted"/>
<evidence type="ECO:0000313" key="2">
    <source>
        <dbReference type="Proteomes" id="UP001596494"/>
    </source>
</evidence>
<dbReference type="RefSeq" id="WP_289214198.1">
    <property type="nucleotide sequence ID" value="NZ_JAPVRC010000001.1"/>
</dbReference>
<gene>
    <name evidence="1" type="ORF">ACFQMN_06680</name>
</gene>
<organism evidence="1 2">
    <name type="scientific">Halobacillus campisalis</name>
    <dbReference type="NCBI Taxonomy" id="435909"/>
    <lineage>
        <taxon>Bacteria</taxon>
        <taxon>Bacillati</taxon>
        <taxon>Bacillota</taxon>
        <taxon>Bacilli</taxon>
        <taxon>Bacillales</taxon>
        <taxon>Bacillaceae</taxon>
        <taxon>Halobacillus</taxon>
    </lineage>
</organism>